<proteinExistence type="inferred from homology"/>
<dbReference type="GO" id="GO:0000978">
    <property type="term" value="F:RNA polymerase II cis-regulatory region sequence-specific DNA binding"/>
    <property type="evidence" value="ECO:0007669"/>
    <property type="project" value="TreeGrafter"/>
</dbReference>
<evidence type="ECO:0000259" key="13">
    <source>
        <dbReference type="PROSITE" id="PS50157"/>
    </source>
</evidence>
<dbReference type="FunFam" id="3.30.160.60:FF:000168">
    <property type="entry name" value="zinc finger protein Eos isoform X1"/>
    <property type="match status" value="1"/>
</dbReference>
<dbReference type="PROSITE" id="PS50157">
    <property type="entry name" value="ZINC_FINGER_C2H2_2"/>
    <property type="match status" value="5"/>
</dbReference>
<evidence type="ECO:0000256" key="7">
    <source>
        <dbReference type="ARBA" id="ARBA00023125"/>
    </source>
</evidence>
<dbReference type="SUPFAM" id="SSF57667">
    <property type="entry name" value="beta-beta-alpha zinc fingers"/>
    <property type="match status" value="2"/>
</dbReference>
<dbReference type="SMART" id="SM00355">
    <property type="entry name" value="ZnF_C2H2"/>
    <property type="match status" value="6"/>
</dbReference>
<keyword evidence="9" id="KW-0539">Nucleus</keyword>
<dbReference type="GO" id="GO:0005634">
    <property type="term" value="C:nucleus"/>
    <property type="evidence" value="ECO:0007669"/>
    <property type="project" value="UniProtKB-SubCell"/>
</dbReference>
<evidence type="ECO:0000256" key="9">
    <source>
        <dbReference type="ARBA" id="ARBA00023242"/>
    </source>
</evidence>
<dbReference type="PROSITE" id="PS00028">
    <property type="entry name" value="ZINC_FINGER_C2H2_1"/>
    <property type="match status" value="4"/>
</dbReference>
<feature type="compositionally biased region" description="Basic and acidic residues" evidence="12">
    <location>
        <begin position="319"/>
        <end position="330"/>
    </location>
</feature>
<feature type="region of interest" description="Disordered" evidence="12">
    <location>
        <begin position="241"/>
        <end position="275"/>
    </location>
</feature>
<reference evidence="14" key="1">
    <citation type="journal article" date="2014" name="Nat. Commun.">
        <title>The rainbow trout genome provides novel insights into evolution after whole-genome duplication in vertebrates.</title>
        <authorList>
            <person name="Berthelot C."/>
            <person name="Brunet F."/>
            <person name="Chalopin D."/>
            <person name="Juanchich A."/>
            <person name="Bernard M."/>
            <person name="Noel B."/>
            <person name="Bento P."/>
            <person name="Da Silva C."/>
            <person name="Labadie K."/>
            <person name="Alberti A."/>
            <person name="Aury J.M."/>
            <person name="Louis A."/>
            <person name="Dehais P."/>
            <person name="Bardou P."/>
            <person name="Montfort J."/>
            <person name="Klopp C."/>
            <person name="Cabau C."/>
            <person name="Gaspin C."/>
            <person name="Thorgaard G.H."/>
            <person name="Boussaha M."/>
            <person name="Quillet E."/>
            <person name="Guyomard R."/>
            <person name="Galiana D."/>
            <person name="Bobe J."/>
            <person name="Volff J.N."/>
            <person name="Genet C."/>
            <person name="Wincker P."/>
            <person name="Jaillon O."/>
            <person name="Roest Crollius H."/>
            <person name="Guiguen Y."/>
        </authorList>
    </citation>
    <scope>NUCLEOTIDE SEQUENCE [LARGE SCALE GENOMIC DNA]</scope>
</reference>
<dbReference type="FunFam" id="3.30.160.60:FF:000073">
    <property type="entry name" value="IKAROS family zinc finger 1"/>
    <property type="match status" value="1"/>
</dbReference>
<evidence type="ECO:0000256" key="8">
    <source>
        <dbReference type="ARBA" id="ARBA00023163"/>
    </source>
</evidence>
<reference evidence="14" key="2">
    <citation type="submission" date="2014-03" db="EMBL/GenBank/DDBJ databases">
        <authorList>
            <person name="Genoscope - CEA"/>
        </authorList>
    </citation>
    <scope>NUCLEOTIDE SEQUENCE</scope>
</reference>
<organism evidence="14 15">
    <name type="scientific">Oncorhynchus mykiss</name>
    <name type="common">Rainbow trout</name>
    <name type="synonym">Salmo gairdneri</name>
    <dbReference type="NCBI Taxonomy" id="8022"/>
    <lineage>
        <taxon>Eukaryota</taxon>
        <taxon>Metazoa</taxon>
        <taxon>Chordata</taxon>
        <taxon>Craniata</taxon>
        <taxon>Vertebrata</taxon>
        <taxon>Euteleostomi</taxon>
        <taxon>Actinopterygii</taxon>
        <taxon>Neopterygii</taxon>
        <taxon>Teleostei</taxon>
        <taxon>Protacanthopterygii</taxon>
        <taxon>Salmoniformes</taxon>
        <taxon>Salmonidae</taxon>
        <taxon>Salmoninae</taxon>
        <taxon>Oncorhynchus</taxon>
    </lineage>
</organism>
<dbReference type="GO" id="GO:0003700">
    <property type="term" value="F:DNA-binding transcription factor activity"/>
    <property type="evidence" value="ECO:0007669"/>
    <property type="project" value="TreeGrafter"/>
</dbReference>
<dbReference type="InterPro" id="IPR050589">
    <property type="entry name" value="Ikaros_C2H2-ZF"/>
</dbReference>
<feature type="compositionally biased region" description="Basic and acidic residues" evidence="12">
    <location>
        <begin position="298"/>
        <end position="311"/>
    </location>
</feature>
<evidence type="ECO:0000256" key="2">
    <source>
        <dbReference type="ARBA" id="ARBA00022723"/>
    </source>
</evidence>
<dbReference type="GO" id="GO:0006357">
    <property type="term" value="P:regulation of transcription by RNA polymerase II"/>
    <property type="evidence" value="ECO:0007669"/>
    <property type="project" value="TreeGrafter"/>
</dbReference>
<dbReference type="EMBL" id="FR905314">
    <property type="protein sequence ID" value="CDQ78327.1"/>
    <property type="molecule type" value="Genomic_DNA"/>
</dbReference>
<dbReference type="GO" id="GO:0008270">
    <property type="term" value="F:zinc ion binding"/>
    <property type="evidence" value="ECO:0007669"/>
    <property type="project" value="UniProtKB-KW"/>
</dbReference>
<feature type="domain" description="C2H2-type" evidence="13">
    <location>
        <begin position="176"/>
        <end position="199"/>
    </location>
</feature>
<keyword evidence="2" id="KW-0479">Metal-binding</keyword>
<feature type="domain" description="C2H2-type" evidence="13">
    <location>
        <begin position="209"/>
        <end position="237"/>
    </location>
</feature>
<dbReference type="PaxDb" id="8022-A0A060XGJ0"/>
<evidence type="ECO:0000256" key="6">
    <source>
        <dbReference type="ARBA" id="ARBA00023015"/>
    </source>
</evidence>
<dbReference type="STRING" id="8022.A0A060XGJ0"/>
<feature type="region of interest" description="Disordered" evidence="12">
    <location>
        <begin position="409"/>
        <end position="489"/>
    </location>
</feature>
<feature type="compositionally biased region" description="Basic and acidic residues" evidence="12">
    <location>
        <begin position="70"/>
        <end position="87"/>
    </location>
</feature>
<keyword evidence="4 11" id="KW-0863">Zinc-finger</keyword>
<feature type="region of interest" description="Disordered" evidence="12">
    <location>
        <begin position="289"/>
        <end position="334"/>
    </location>
</feature>
<protein>
    <recommendedName>
        <fullName evidence="13">C2H2-type domain-containing protein</fullName>
    </recommendedName>
</protein>
<gene>
    <name evidence="14" type="ORF">GSONMT00054947001</name>
</gene>
<feature type="compositionally biased region" description="Polar residues" evidence="12">
    <location>
        <begin position="241"/>
        <end position="254"/>
    </location>
</feature>
<feature type="compositionally biased region" description="Polar residues" evidence="12">
    <location>
        <begin position="34"/>
        <end position="53"/>
    </location>
</feature>
<dbReference type="AlphaFoldDB" id="A0A060XGJ0"/>
<dbReference type="PANTHER" id="PTHR24404">
    <property type="entry name" value="ZINC FINGER PROTEIN"/>
    <property type="match status" value="1"/>
</dbReference>
<feature type="region of interest" description="Disordered" evidence="12">
    <location>
        <begin position="1"/>
        <end position="106"/>
    </location>
</feature>
<evidence type="ECO:0000256" key="3">
    <source>
        <dbReference type="ARBA" id="ARBA00022737"/>
    </source>
</evidence>
<dbReference type="FunFam" id="3.30.160.60:FF:000037">
    <property type="entry name" value="B-cell lymphoma/leukemia 11A isoform X1"/>
    <property type="match status" value="1"/>
</dbReference>
<dbReference type="InterPro" id="IPR036236">
    <property type="entry name" value="Znf_C2H2_sf"/>
</dbReference>
<dbReference type="Pfam" id="PF00096">
    <property type="entry name" value="zf-C2H2"/>
    <property type="match status" value="3"/>
</dbReference>
<keyword evidence="5" id="KW-0862">Zinc</keyword>
<keyword evidence="6" id="KW-0805">Transcription regulation</keyword>
<evidence type="ECO:0000256" key="1">
    <source>
        <dbReference type="ARBA" id="ARBA00004123"/>
    </source>
</evidence>
<sequence length="557" mass="60694">MNADDCNGFSYMSGSGGESAKERGDFCGGLRVPTLTTPNCKQSSPNRSLSVSTIKVELYSDNESAGSPQPERRDGERDDDRGDKTEEGSEVWGGPGKGYGELASPQPASAGPIRLPNCKLQCDVCGMVCIGPNVLTVHKRSHTGERPFQCNQCGASFTQKGNLLRHTKLHSGEKPFKCPFCNYACRRRDALSGHIRTHTVPSLTVGKLYKCSYCGRSYKQQSTLEEHLERSHNYLKSLQNHQPALSTVPTTQGEESPGMELIPEPEPVLQPSTEKQSFVHRLVNSVTKRKRSTPQKFLGEKHMRLNNRDLPYELSPGPEEDKNGDLHSDLDGEAGATGLAGIGGRFLRKCGGGEVPGSKPPQLALPYSACLSDSSPVISSVYSHRTPLGPQVNGGAGDVAVSVELAGREAGEGHKNVPSGAAEHQGYSSNQQLQQPPPPPSSTLPNPRPAPQPHPSPSQPQPSQRPRHRKGERRQGLPRSPSISKEASIQVVDGEGRAVRSFRCEHCRMFFLDHVMFTIHMGCHGFRQPFQCNVCGHHSQGRYQFTSHIIRGEHQVG</sequence>
<evidence type="ECO:0000313" key="14">
    <source>
        <dbReference type="EMBL" id="CDQ78327.1"/>
    </source>
</evidence>
<dbReference type="Gene3D" id="3.30.160.60">
    <property type="entry name" value="Classic Zinc Finger"/>
    <property type="match status" value="5"/>
</dbReference>
<dbReference type="PANTHER" id="PTHR24404:SF28">
    <property type="entry name" value="ZINC FINGER PROTEIN EOS"/>
    <property type="match status" value="1"/>
</dbReference>
<feature type="domain" description="C2H2-type" evidence="13">
    <location>
        <begin position="502"/>
        <end position="529"/>
    </location>
</feature>
<comment type="similarity">
    <text evidence="10">Belongs to the Ikaros C2H2-type zinc-finger protein family.</text>
</comment>
<dbReference type="InterPro" id="IPR013087">
    <property type="entry name" value="Znf_C2H2_type"/>
</dbReference>
<evidence type="ECO:0000256" key="12">
    <source>
        <dbReference type="SAM" id="MobiDB-lite"/>
    </source>
</evidence>
<name>A0A060XGJ0_ONCMY</name>
<comment type="subcellular location">
    <subcellularLocation>
        <location evidence="1">Nucleus</location>
    </subcellularLocation>
</comment>
<evidence type="ECO:0000313" key="15">
    <source>
        <dbReference type="Proteomes" id="UP000193380"/>
    </source>
</evidence>
<evidence type="ECO:0000256" key="10">
    <source>
        <dbReference type="ARBA" id="ARBA00038390"/>
    </source>
</evidence>
<keyword evidence="3" id="KW-0677">Repeat</keyword>
<evidence type="ECO:0000256" key="5">
    <source>
        <dbReference type="ARBA" id="ARBA00022833"/>
    </source>
</evidence>
<feature type="compositionally biased region" description="Pro residues" evidence="12">
    <location>
        <begin position="435"/>
        <end position="460"/>
    </location>
</feature>
<accession>A0A060XGJ0</accession>
<keyword evidence="8" id="KW-0804">Transcription</keyword>
<evidence type="ECO:0000256" key="4">
    <source>
        <dbReference type="ARBA" id="ARBA00022771"/>
    </source>
</evidence>
<dbReference type="Proteomes" id="UP000193380">
    <property type="component" value="Unassembled WGS sequence"/>
</dbReference>
<keyword evidence="7" id="KW-0238">DNA-binding</keyword>
<evidence type="ECO:0000256" key="11">
    <source>
        <dbReference type="PROSITE-ProRule" id="PRU00042"/>
    </source>
</evidence>
<dbReference type="FunFam" id="3.30.160.60:FF:000080">
    <property type="entry name" value="IKAROS family zinc finger 4"/>
    <property type="match status" value="1"/>
</dbReference>
<feature type="domain" description="C2H2-type" evidence="13">
    <location>
        <begin position="120"/>
        <end position="147"/>
    </location>
</feature>
<feature type="domain" description="C2H2-type" evidence="13">
    <location>
        <begin position="148"/>
        <end position="175"/>
    </location>
</feature>